<dbReference type="AlphaFoldDB" id="A0A9W8GZ12"/>
<comment type="caution">
    <text evidence="1">The sequence shown here is derived from an EMBL/GenBank/DDBJ whole genome shotgun (WGS) entry which is preliminary data.</text>
</comment>
<protein>
    <submittedName>
        <fullName evidence="1">Uncharacterized protein</fullName>
    </submittedName>
</protein>
<organism evidence="1 2">
    <name type="scientific">Coemansia pectinata</name>
    <dbReference type="NCBI Taxonomy" id="1052879"/>
    <lineage>
        <taxon>Eukaryota</taxon>
        <taxon>Fungi</taxon>
        <taxon>Fungi incertae sedis</taxon>
        <taxon>Zoopagomycota</taxon>
        <taxon>Kickxellomycotina</taxon>
        <taxon>Kickxellomycetes</taxon>
        <taxon>Kickxellales</taxon>
        <taxon>Kickxellaceae</taxon>
        <taxon>Coemansia</taxon>
    </lineage>
</organism>
<dbReference type="OrthoDB" id="5527317at2759"/>
<dbReference type="Proteomes" id="UP001140011">
    <property type="component" value="Unassembled WGS sequence"/>
</dbReference>
<evidence type="ECO:0000313" key="1">
    <source>
        <dbReference type="EMBL" id="KAJ2753603.1"/>
    </source>
</evidence>
<name>A0A9W8GZ12_9FUNG</name>
<dbReference type="EMBL" id="JANBUH010000176">
    <property type="protein sequence ID" value="KAJ2753603.1"/>
    <property type="molecule type" value="Genomic_DNA"/>
</dbReference>
<gene>
    <name evidence="1" type="ORF">GGI19_003011</name>
</gene>
<sequence>MGQDATPSSKTAALYTDNVFQKAKDVLEKCTFVAEDTKGCYSSRIALWIHYCNQFSGGDDKVTDSRLADYVEWMVSSGYAERIRQEKSDIEEELHIQHVLRNQLQSVMCYWRIQNNDPTDIPGPTNIPDPRRSTVFLTKWNDIIQRYPHKRLPRHIETIYGALPARDEPTDA</sequence>
<reference evidence="1" key="1">
    <citation type="submission" date="2022-07" db="EMBL/GenBank/DDBJ databases">
        <title>Phylogenomic reconstructions and comparative analyses of Kickxellomycotina fungi.</title>
        <authorList>
            <person name="Reynolds N.K."/>
            <person name="Stajich J.E."/>
            <person name="Barry K."/>
            <person name="Grigoriev I.V."/>
            <person name="Crous P."/>
            <person name="Smith M.E."/>
        </authorList>
    </citation>
    <scope>NUCLEOTIDE SEQUENCE</scope>
    <source>
        <strain evidence="1">BCRC 34297</strain>
    </source>
</reference>
<keyword evidence="2" id="KW-1185">Reference proteome</keyword>
<accession>A0A9W8GZ12</accession>
<proteinExistence type="predicted"/>
<evidence type="ECO:0000313" key="2">
    <source>
        <dbReference type="Proteomes" id="UP001140011"/>
    </source>
</evidence>